<proteinExistence type="predicted"/>
<dbReference type="PANTHER" id="PTHR47326:SF1">
    <property type="entry name" value="HTH PSQ-TYPE DOMAIN-CONTAINING PROTEIN"/>
    <property type="match status" value="1"/>
</dbReference>
<evidence type="ECO:0000313" key="2">
    <source>
        <dbReference type="EMBL" id="EFN90071.1"/>
    </source>
</evidence>
<dbReference type="InterPro" id="IPR032135">
    <property type="entry name" value="DUF4817"/>
</dbReference>
<dbReference type="EMBL" id="GL445152">
    <property type="protein sequence ID" value="EFN90071.1"/>
    <property type="molecule type" value="Genomic_DNA"/>
</dbReference>
<dbReference type="OMA" id="NCRNIPR"/>
<dbReference type="PANTHER" id="PTHR47326">
    <property type="entry name" value="TRANSPOSABLE ELEMENT TC3 TRANSPOSASE-LIKE PROTEIN"/>
    <property type="match status" value="1"/>
</dbReference>
<evidence type="ECO:0000259" key="1">
    <source>
        <dbReference type="Pfam" id="PF16087"/>
    </source>
</evidence>
<reference evidence="2 3" key="1">
    <citation type="journal article" date="2010" name="Science">
        <title>Genomic comparison of the ants Camponotus floridanus and Harpegnathos saltator.</title>
        <authorList>
            <person name="Bonasio R."/>
            <person name="Zhang G."/>
            <person name="Ye C."/>
            <person name="Mutti N.S."/>
            <person name="Fang X."/>
            <person name="Qin N."/>
            <person name="Donahue G."/>
            <person name="Yang P."/>
            <person name="Li Q."/>
            <person name="Li C."/>
            <person name="Zhang P."/>
            <person name="Huang Z."/>
            <person name="Berger S.L."/>
            <person name="Reinberg D."/>
            <person name="Wang J."/>
            <person name="Liebig J."/>
        </authorList>
    </citation>
    <scope>NUCLEOTIDE SEQUENCE [LARGE SCALE GENOMIC DNA]</scope>
    <source>
        <strain evidence="2 3">R22 G/1</strain>
    </source>
</reference>
<feature type="domain" description="DUF4817" evidence="1">
    <location>
        <begin position="7"/>
        <end position="53"/>
    </location>
</feature>
<dbReference type="Proteomes" id="UP000008237">
    <property type="component" value="Unassembled WGS sequence"/>
</dbReference>
<evidence type="ECO:0000313" key="3">
    <source>
        <dbReference type="Proteomes" id="UP000008237"/>
    </source>
</evidence>
<dbReference type="AlphaFoldDB" id="E2B2K9"/>
<accession>E2B2K9</accession>
<protein>
    <recommendedName>
        <fullName evidence="1">DUF4817 domain-containing protein</fullName>
    </recommendedName>
</protein>
<feature type="non-terminal residue" evidence="2">
    <location>
        <position position="134"/>
    </location>
</feature>
<dbReference type="InParanoid" id="E2B2K9"/>
<dbReference type="OrthoDB" id="7545861at2759"/>
<organism evidence="3">
    <name type="scientific">Harpegnathos saltator</name>
    <name type="common">Jerdon's jumping ant</name>
    <dbReference type="NCBI Taxonomy" id="610380"/>
    <lineage>
        <taxon>Eukaryota</taxon>
        <taxon>Metazoa</taxon>
        <taxon>Ecdysozoa</taxon>
        <taxon>Arthropoda</taxon>
        <taxon>Hexapoda</taxon>
        <taxon>Insecta</taxon>
        <taxon>Pterygota</taxon>
        <taxon>Neoptera</taxon>
        <taxon>Endopterygota</taxon>
        <taxon>Hymenoptera</taxon>
        <taxon>Apocrita</taxon>
        <taxon>Aculeata</taxon>
        <taxon>Formicoidea</taxon>
        <taxon>Formicidae</taxon>
        <taxon>Ponerinae</taxon>
        <taxon>Ponerini</taxon>
        <taxon>Harpegnathos</taxon>
    </lineage>
</organism>
<name>E2B2K9_HARSA</name>
<keyword evidence="3" id="KW-1185">Reference proteome</keyword>
<sequence length="134" mass="15615">IMVDYPLHEIVDVICILGEAGNNYSAAERLYAEKYPNRRYAYRKTIRKFTERAQQGSLKTIRQKSGSSEANSLVALSAAVLNPQISTRQIERQHGISKLTANRILKINRFHPYHIHLTQKLEQRDFERRLQFCN</sequence>
<feature type="non-terminal residue" evidence="2">
    <location>
        <position position="1"/>
    </location>
</feature>
<dbReference type="Pfam" id="PF16087">
    <property type="entry name" value="DUF4817"/>
    <property type="match status" value="1"/>
</dbReference>
<gene>
    <name evidence="2" type="ORF">EAI_17378</name>
</gene>